<name>A0AAV5UAX8_9BILA</name>
<feature type="non-terminal residue" evidence="1">
    <location>
        <position position="1"/>
    </location>
</feature>
<feature type="non-terminal residue" evidence="1">
    <location>
        <position position="213"/>
    </location>
</feature>
<proteinExistence type="predicted"/>
<accession>A0AAV5UAX8</accession>
<dbReference type="Gene3D" id="1.25.10.10">
    <property type="entry name" value="Leucine-rich Repeat Variant"/>
    <property type="match status" value="1"/>
</dbReference>
<reference evidence="1" key="1">
    <citation type="submission" date="2023-10" db="EMBL/GenBank/DDBJ databases">
        <title>Genome assembly of Pristionchus species.</title>
        <authorList>
            <person name="Yoshida K."/>
            <person name="Sommer R.J."/>
        </authorList>
    </citation>
    <scope>NUCLEOTIDE SEQUENCE</scope>
    <source>
        <strain evidence="1">RS0144</strain>
    </source>
</reference>
<dbReference type="InterPro" id="IPR016024">
    <property type="entry name" value="ARM-type_fold"/>
</dbReference>
<keyword evidence="2" id="KW-1185">Reference proteome</keyword>
<evidence type="ECO:0000313" key="2">
    <source>
        <dbReference type="Proteomes" id="UP001432027"/>
    </source>
</evidence>
<dbReference type="Proteomes" id="UP001432027">
    <property type="component" value="Unassembled WGS sequence"/>
</dbReference>
<comment type="caution">
    <text evidence="1">The sequence shown here is derived from an EMBL/GenBank/DDBJ whole genome shotgun (WGS) entry which is preliminary data.</text>
</comment>
<dbReference type="SUPFAM" id="SSF48371">
    <property type="entry name" value="ARM repeat"/>
    <property type="match status" value="1"/>
</dbReference>
<dbReference type="AlphaFoldDB" id="A0AAV5UAX8"/>
<evidence type="ECO:0000313" key="1">
    <source>
        <dbReference type="EMBL" id="GMT04039.1"/>
    </source>
</evidence>
<sequence length="213" mass="23464">TIVSLHFNVIMTTQDGLFGTTDKALHLTKNSEILSKEIVHLLSSLAKIAPEAMCKYYDQFIAPLKTMLYDGRRFTISCISFMGLAVGSKRFSLDTYDIMGDVSAKITNHIEPHGGLIMDFDRLVSLMGPDAIPFLPALLPPILRAARGEDECMTECACGTSGREEAAMGLLNVLEKRLKDSFTAYVLGLSEEEQEVVQKAIDEGGREIEMDPI</sequence>
<protein>
    <submittedName>
        <fullName evidence="1">Uncharacterized protein</fullName>
    </submittedName>
</protein>
<dbReference type="InterPro" id="IPR011989">
    <property type="entry name" value="ARM-like"/>
</dbReference>
<dbReference type="EMBL" id="BTSX01000006">
    <property type="protein sequence ID" value="GMT04039.1"/>
    <property type="molecule type" value="Genomic_DNA"/>
</dbReference>
<organism evidence="1 2">
    <name type="scientific">Pristionchus entomophagus</name>
    <dbReference type="NCBI Taxonomy" id="358040"/>
    <lineage>
        <taxon>Eukaryota</taxon>
        <taxon>Metazoa</taxon>
        <taxon>Ecdysozoa</taxon>
        <taxon>Nematoda</taxon>
        <taxon>Chromadorea</taxon>
        <taxon>Rhabditida</taxon>
        <taxon>Rhabditina</taxon>
        <taxon>Diplogasteromorpha</taxon>
        <taxon>Diplogasteroidea</taxon>
        <taxon>Neodiplogasteridae</taxon>
        <taxon>Pristionchus</taxon>
    </lineage>
</organism>
<gene>
    <name evidence="1" type="ORF">PENTCL1PPCAC_26213</name>
</gene>